<evidence type="ECO:0000256" key="9">
    <source>
        <dbReference type="RuleBase" id="RU003357"/>
    </source>
</evidence>
<evidence type="ECO:0000256" key="4">
    <source>
        <dbReference type="ARBA" id="ARBA00022692"/>
    </source>
</evidence>
<dbReference type="InterPro" id="IPR023997">
    <property type="entry name" value="TonB-dep_OMP_SusC/RagA_CS"/>
</dbReference>
<dbReference type="InterPro" id="IPR037066">
    <property type="entry name" value="Plug_dom_sf"/>
</dbReference>
<organism evidence="12 13">
    <name type="scientific">Agaribacillus aureus</name>
    <dbReference type="NCBI Taxonomy" id="3051825"/>
    <lineage>
        <taxon>Bacteria</taxon>
        <taxon>Pseudomonadati</taxon>
        <taxon>Bacteroidota</taxon>
        <taxon>Cytophagia</taxon>
        <taxon>Cytophagales</taxon>
        <taxon>Splendidivirgaceae</taxon>
        <taxon>Agaribacillus</taxon>
    </lineage>
</organism>
<protein>
    <submittedName>
        <fullName evidence="12">TonB-dependent receptor</fullName>
    </submittedName>
</protein>
<keyword evidence="7 8" id="KW-0998">Cell outer membrane</keyword>
<dbReference type="Gene3D" id="2.60.40.1120">
    <property type="entry name" value="Carboxypeptidase-like, regulatory domain"/>
    <property type="match status" value="1"/>
</dbReference>
<dbReference type="InterPro" id="IPR008969">
    <property type="entry name" value="CarboxyPept-like_regulatory"/>
</dbReference>
<evidence type="ECO:0000256" key="2">
    <source>
        <dbReference type="ARBA" id="ARBA00022448"/>
    </source>
</evidence>
<evidence type="ECO:0000256" key="3">
    <source>
        <dbReference type="ARBA" id="ARBA00022452"/>
    </source>
</evidence>
<keyword evidence="3 8" id="KW-1134">Transmembrane beta strand</keyword>
<dbReference type="Pfam" id="PF00593">
    <property type="entry name" value="TonB_dep_Rec_b-barrel"/>
    <property type="match status" value="1"/>
</dbReference>
<dbReference type="Pfam" id="PF07715">
    <property type="entry name" value="Plug"/>
    <property type="match status" value="1"/>
</dbReference>
<dbReference type="NCBIfam" id="TIGR04056">
    <property type="entry name" value="OMP_RagA_SusC"/>
    <property type="match status" value="1"/>
</dbReference>
<evidence type="ECO:0000256" key="7">
    <source>
        <dbReference type="ARBA" id="ARBA00023237"/>
    </source>
</evidence>
<feature type="domain" description="TonB-dependent receptor plug" evidence="11">
    <location>
        <begin position="214"/>
        <end position="320"/>
    </location>
</feature>
<dbReference type="PROSITE" id="PS52016">
    <property type="entry name" value="TONB_DEPENDENT_REC_3"/>
    <property type="match status" value="1"/>
</dbReference>
<dbReference type="EMBL" id="JAUJEB010000003">
    <property type="protein sequence ID" value="MDN5213387.1"/>
    <property type="molecule type" value="Genomic_DNA"/>
</dbReference>
<dbReference type="Pfam" id="PF13715">
    <property type="entry name" value="CarbopepD_reg_2"/>
    <property type="match status" value="1"/>
</dbReference>
<keyword evidence="6 8" id="KW-0472">Membrane</keyword>
<evidence type="ECO:0000256" key="6">
    <source>
        <dbReference type="ARBA" id="ARBA00023136"/>
    </source>
</evidence>
<dbReference type="InterPro" id="IPR012910">
    <property type="entry name" value="Plug_dom"/>
</dbReference>
<dbReference type="InterPro" id="IPR023996">
    <property type="entry name" value="TonB-dep_OMP_SusC/RagA"/>
</dbReference>
<reference evidence="12" key="1">
    <citation type="submission" date="2023-06" db="EMBL/GenBank/DDBJ databases">
        <title>Genomic of Agaribacillus aureum.</title>
        <authorList>
            <person name="Wang G."/>
        </authorList>
    </citation>
    <scope>NUCLEOTIDE SEQUENCE</scope>
    <source>
        <strain evidence="12">BMA12</strain>
    </source>
</reference>
<evidence type="ECO:0000313" key="13">
    <source>
        <dbReference type="Proteomes" id="UP001172083"/>
    </source>
</evidence>
<comment type="similarity">
    <text evidence="8 9">Belongs to the TonB-dependent receptor family.</text>
</comment>
<dbReference type="Gene3D" id="2.170.130.10">
    <property type="entry name" value="TonB-dependent receptor, plug domain"/>
    <property type="match status" value="1"/>
</dbReference>
<dbReference type="InterPro" id="IPR000531">
    <property type="entry name" value="Beta-barrel_TonB"/>
</dbReference>
<dbReference type="Gene3D" id="2.40.170.20">
    <property type="entry name" value="TonB-dependent receptor, beta-barrel domain"/>
    <property type="match status" value="1"/>
</dbReference>
<evidence type="ECO:0000256" key="8">
    <source>
        <dbReference type="PROSITE-ProRule" id="PRU01360"/>
    </source>
</evidence>
<keyword evidence="13" id="KW-1185">Reference proteome</keyword>
<comment type="subcellular location">
    <subcellularLocation>
        <location evidence="1 8">Cell outer membrane</location>
        <topology evidence="1 8">Multi-pass membrane protein</topology>
    </subcellularLocation>
</comment>
<evidence type="ECO:0000313" key="12">
    <source>
        <dbReference type="EMBL" id="MDN5213387.1"/>
    </source>
</evidence>
<dbReference type="SUPFAM" id="SSF49464">
    <property type="entry name" value="Carboxypeptidase regulatory domain-like"/>
    <property type="match status" value="1"/>
</dbReference>
<dbReference type="SUPFAM" id="SSF56935">
    <property type="entry name" value="Porins"/>
    <property type="match status" value="1"/>
</dbReference>
<keyword evidence="12" id="KW-0675">Receptor</keyword>
<keyword evidence="5 9" id="KW-0798">TonB box</keyword>
<keyword evidence="4 8" id="KW-0812">Transmembrane</keyword>
<proteinExistence type="inferred from homology"/>
<dbReference type="InterPro" id="IPR036942">
    <property type="entry name" value="Beta-barrel_TonB_sf"/>
</dbReference>
<sequence>MSKYAMLVMIIQCAFGSVILAHESAAQSTDEVYLSVDWRDVKLVDALVNLKHKTGYDFFYKDAEITDLRNVTLTADNVSLKEILIRLSRKKNLMFKRLNNVISVIKIQNKGKHPVIEELDLEKEISGKVTDENGEGLPGVNVLAKGTDFGAITDVKGDYRLNVPDDATTLIFSYVGYLTEEVEIAGRSVIDISLNPDIETLSEIVVVGYGSQKKADLTGSVSNISTADLDSRPITSLSAGLSGLTPGVQVTQGSGGRIGSDNAVIRIRGVGTLNNSNPLVLVDGVSSSMNDIDPNDVASITVLKDAASAAIYGSRAANGVILITTKRGEEGRLSVSYNGYAGWQQATKKQDYVSNFATWMELANENRTNGGLAPIFSQADIDEWRNSNNPLTHPNVDWYDIQTGDRAFLQSHSLAVAGGNSNTSYRLSLGFLDQNGLQKPNSQKRYSVRAMVESEIAKGFKLGTNLFYRWTDLDPTVNTSNGSGVDFNVVPAIPDIQSPEGLWGGSQHSSIGIVFNPLWNLSTRNQSNRQQRFLGSIYSDWEIISGLTFKANISLNSNTRFNTSFRETSQSWNFREDAIAREIDINSASSEHIQDYLVTNFYTLDYEKTFGDHRFNALAGYQFEVFRQDRVRATISEFPGNALQVIDAGLSNPGVGGNISEWAIRSFFGRLNYAFKDKYLLEANIRADGSSRFREGKKWGSFPSVSVGWRVSEEDFLSDVPFLSDLKLRGSWGQLGNQLIGTASNPNNYPYQATYNLNQNYSFGGTVVSGIAQNDLANQDITWEETTTTNIGLDAGLFDNRLEVTFEYFKRVTDGILFAQPIPDFLGNKGAPTVNLAEVVNKGWEASVNYRNDINRRVTFTAGVHITQVDNEVTKFFGETFSGGTFIIQEGQPFRAIRGLEAVGIFQSQDEIDNAPTHPGAVAPGDIRYRDQLTVDTNGDGVPDEADGVIDSDDRTVVGNTIPKYLFGANFNVQYRNFDLGIILQGVADVDTYAGGGFAYQAFAQSDRGLVSSQWLDRWTPENPTNEWPRLIDGSAYSGNRQTSSFWVNDISFIRLKNIQLGYSVPPSLLGKIGVEKARVYVSSDNLLTFTDWVWDFDPERTQTATTPGLPNLTTFILGVNVQF</sequence>
<accession>A0ABT8L6K8</accession>
<evidence type="ECO:0000259" key="10">
    <source>
        <dbReference type="Pfam" id="PF00593"/>
    </source>
</evidence>
<dbReference type="InterPro" id="IPR039426">
    <property type="entry name" value="TonB-dep_rcpt-like"/>
</dbReference>
<gene>
    <name evidence="12" type="ORF">QQ020_15055</name>
</gene>
<comment type="caution">
    <text evidence="12">The sequence shown here is derived from an EMBL/GenBank/DDBJ whole genome shotgun (WGS) entry which is preliminary data.</text>
</comment>
<evidence type="ECO:0000259" key="11">
    <source>
        <dbReference type="Pfam" id="PF07715"/>
    </source>
</evidence>
<evidence type="ECO:0000256" key="5">
    <source>
        <dbReference type="ARBA" id="ARBA00023077"/>
    </source>
</evidence>
<dbReference type="NCBIfam" id="TIGR04057">
    <property type="entry name" value="SusC_RagA_signa"/>
    <property type="match status" value="1"/>
</dbReference>
<feature type="domain" description="TonB-dependent receptor-like beta-barrel" evidence="10">
    <location>
        <begin position="516"/>
        <end position="871"/>
    </location>
</feature>
<dbReference type="Proteomes" id="UP001172083">
    <property type="component" value="Unassembled WGS sequence"/>
</dbReference>
<evidence type="ECO:0000256" key="1">
    <source>
        <dbReference type="ARBA" id="ARBA00004571"/>
    </source>
</evidence>
<name>A0ABT8L6K8_9BACT</name>
<keyword evidence="2 8" id="KW-0813">Transport</keyword>